<dbReference type="InterPro" id="IPR005788">
    <property type="entry name" value="PDI_thioredoxin-like_dom"/>
</dbReference>
<evidence type="ECO:0000256" key="1">
    <source>
        <dbReference type="ARBA" id="ARBA00006347"/>
    </source>
</evidence>
<evidence type="ECO:0000256" key="3">
    <source>
        <dbReference type="ARBA" id="ARBA00022737"/>
    </source>
</evidence>
<dbReference type="EMBL" id="JBDJPC010000004">
    <property type="protein sequence ID" value="KAL1506595.1"/>
    <property type="molecule type" value="Genomic_DNA"/>
</dbReference>
<dbReference type="InterPro" id="IPR051063">
    <property type="entry name" value="PDI"/>
</dbReference>
<comment type="caution">
    <text evidence="8">The sequence shown here is derived from an EMBL/GenBank/DDBJ whole genome shotgun (WGS) entry which is preliminary data.</text>
</comment>
<keyword evidence="4" id="KW-0676">Redox-active center</keyword>
<accession>A0ABD1EZW8</accession>
<dbReference type="PANTHER" id="PTHR45672">
    <property type="entry name" value="PROTEIN DISULFIDE-ISOMERASE C17H9.14C-RELATED"/>
    <property type="match status" value="1"/>
</dbReference>
<feature type="domain" description="Thioredoxin" evidence="7">
    <location>
        <begin position="9"/>
        <end position="130"/>
    </location>
</feature>
<dbReference type="PRINTS" id="PR00421">
    <property type="entry name" value="THIOREDOXIN"/>
</dbReference>
<dbReference type="PROSITE" id="PS00194">
    <property type="entry name" value="THIOREDOXIN_1"/>
    <property type="match status" value="2"/>
</dbReference>
<feature type="domain" description="Thioredoxin" evidence="7">
    <location>
        <begin position="132"/>
        <end position="253"/>
    </location>
</feature>
<evidence type="ECO:0000313" key="8">
    <source>
        <dbReference type="EMBL" id="KAL1506595.1"/>
    </source>
</evidence>
<name>A0ABD1EZW8_HYPHA</name>
<feature type="signal peptide" evidence="6">
    <location>
        <begin position="1"/>
        <end position="20"/>
    </location>
</feature>
<dbReference type="SUPFAM" id="SSF52833">
    <property type="entry name" value="Thioredoxin-like"/>
    <property type="match status" value="3"/>
</dbReference>
<proteinExistence type="inferred from homology"/>
<dbReference type="Gene3D" id="3.40.30.10">
    <property type="entry name" value="Glutaredoxin"/>
    <property type="match status" value="3"/>
</dbReference>
<dbReference type="AlphaFoldDB" id="A0ABD1EZW8"/>
<evidence type="ECO:0000256" key="5">
    <source>
        <dbReference type="RuleBase" id="RU004208"/>
    </source>
</evidence>
<dbReference type="InterPro" id="IPR017937">
    <property type="entry name" value="Thioredoxin_CS"/>
</dbReference>
<dbReference type="GO" id="GO:0012505">
    <property type="term" value="C:endomembrane system"/>
    <property type="evidence" value="ECO:0007669"/>
    <property type="project" value="UniProtKB-ARBA"/>
</dbReference>
<dbReference type="PROSITE" id="PS51352">
    <property type="entry name" value="THIOREDOXIN_2"/>
    <property type="match status" value="3"/>
</dbReference>
<dbReference type="InterPro" id="IPR036249">
    <property type="entry name" value="Thioredoxin-like_sf"/>
</dbReference>
<feature type="chain" id="PRO_5044788698" description="Thioredoxin domain-containing protein" evidence="6">
    <location>
        <begin position="21"/>
        <end position="384"/>
    </location>
</feature>
<comment type="similarity">
    <text evidence="1 5">Belongs to the protein disulfide isomerase family.</text>
</comment>
<keyword evidence="2 6" id="KW-0732">Signal</keyword>
<dbReference type="NCBIfam" id="TIGR01126">
    <property type="entry name" value="pdi_dom"/>
    <property type="match status" value="2"/>
</dbReference>
<sequence length="384" mass="44483">MISWILILLWCGSLVPYISAHDDDIHTVKYTVDNFSSEVRKKHHFIMFYAPWCGHCQRLAPTWEQLAEMLNEDDSHIRIAKVDCTTDAKICSEQDITGYPTLKFFKTGEQEPIRFRGTRDLPTLTTFINEQLRQGEESPPVVASQQSPLRELNEENFDSTIETGKTFIKFYAPWCGFCQRLAPTWLELAKAFEFNDEIVIAKIDCTEYKAICSNHDIKGYPTLLWFENGQKVAKYSGDRSLEDLKNYVNQMSGDRKAETTSEEFHKEAENDEPVMELLAEQFNEEIKSGLTFVDFYSPWCGHCKRLAPTWEQLGKKFQGKNAVKIGKVDCTVTDNREFCNEQEIEAFPSLFLYKDGQKISEYNGNRELDDLLEFINKHLPHDEL</sequence>
<evidence type="ECO:0000259" key="7">
    <source>
        <dbReference type="PROSITE" id="PS51352"/>
    </source>
</evidence>
<gene>
    <name evidence="8" type="ORF">ABEB36_005926</name>
</gene>
<feature type="domain" description="Thioredoxin" evidence="7">
    <location>
        <begin position="255"/>
        <end position="380"/>
    </location>
</feature>
<evidence type="ECO:0000313" key="9">
    <source>
        <dbReference type="Proteomes" id="UP001566132"/>
    </source>
</evidence>
<reference evidence="8 9" key="1">
    <citation type="submission" date="2024-05" db="EMBL/GenBank/DDBJ databases">
        <title>Genetic variation in Jamaican populations of the coffee berry borer (Hypothenemus hampei).</title>
        <authorList>
            <person name="Errbii M."/>
            <person name="Myrie A."/>
        </authorList>
    </citation>
    <scope>NUCLEOTIDE SEQUENCE [LARGE SCALE GENOMIC DNA]</scope>
    <source>
        <strain evidence="8">JA-Hopewell-2020-01-JO</strain>
        <tissue evidence="8">Whole body</tissue>
    </source>
</reference>
<dbReference type="Pfam" id="PF00085">
    <property type="entry name" value="Thioredoxin"/>
    <property type="match status" value="3"/>
</dbReference>
<keyword evidence="3" id="KW-0677">Repeat</keyword>
<keyword evidence="9" id="KW-1185">Reference proteome</keyword>
<protein>
    <recommendedName>
        <fullName evidence="7">Thioredoxin domain-containing protein</fullName>
    </recommendedName>
</protein>
<dbReference type="PANTHER" id="PTHR45672:SF3">
    <property type="entry name" value="THIOREDOXIN DOMAIN-CONTAINING PROTEIN 5"/>
    <property type="match status" value="1"/>
</dbReference>
<evidence type="ECO:0000256" key="6">
    <source>
        <dbReference type="SAM" id="SignalP"/>
    </source>
</evidence>
<dbReference type="Proteomes" id="UP001566132">
    <property type="component" value="Unassembled WGS sequence"/>
</dbReference>
<evidence type="ECO:0000256" key="4">
    <source>
        <dbReference type="ARBA" id="ARBA00023284"/>
    </source>
</evidence>
<dbReference type="GO" id="GO:0005737">
    <property type="term" value="C:cytoplasm"/>
    <property type="evidence" value="ECO:0007669"/>
    <property type="project" value="UniProtKB-ARBA"/>
</dbReference>
<dbReference type="InterPro" id="IPR013766">
    <property type="entry name" value="Thioredoxin_domain"/>
</dbReference>
<organism evidence="8 9">
    <name type="scientific">Hypothenemus hampei</name>
    <name type="common">Coffee berry borer</name>
    <dbReference type="NCBI Taxonomy" id="57062"/>
    <lineage>
        <taxon>Eukaryota</taxon>
        <taxon>Metazoa</taxon>
        <taxon>Ecdysozoa</taxon>
        <taxon>Arthropoda</taxon>
        <taxon>Hexapoda</taxon>
        <taxon>Insecta</taxon>
        <taxon>Pterygota</taxon>
        <taxon>Neoptera</taxon>
        <taxon>Endopterygota</taxon>
        <taxon>Coleoptera</taxon>
        <taxon>Polyphaga</taxon>
        <taxon>Cucujiformia</taxon>
        <taxon>Curculionidae</taxon>
        <taxon>Scolytinae</taxon>
        <taxon>Hypothenemus</taxon>
    </lineage>
</organism>
<evidence type="ECO:0000256" key="2">
    <source>
        <dbReference type="ARBA" id="ARBA00022729"/>
    </source>
</evidence>